<comment type="subcellular location">
    <subcellularLocation>
        <location evidence="1">Plastid</location>
    </subcellularLocation>
</comment>
<evidence type="ECO:0000313" key="5">
    <source>
        <dbReference type="EMBL" id="EJK48829.1"/>
    </source>
</evidence>
<feature type="compositionally biased region" description="Basic and acidic residues" evidence="3">
    <location>
        <begin position="14"/>
        <end position="25"/>
    </location>
</feature>
<evidence type="ECO:0000256" key="1">
    <source>
        <dbReference type="ARBA" id="ARBA00004474"/>
    </source>
</evidence>
<evidence type="ECO:0000256" key="2">
    <source>
        <dbReference type="ARBA" id="ARBA00022640"/>
    </source>
</evidence>
<dbReference type="OrthoDB" id="348976at2759"/>
<keyword evidence="2" id="KW-0934">Plastid</keyword>
<organism evidence="5 6">
    <name type="scientific">Thalassiosira oceanica</name>
    <name type="common">Marine diatom</name>
    <dbReference type="NCBI Taxonomy" id="159749"/>
    <lineage>
        <taxon>Eukaryota</taxon>
        <taxon>Sar</taxon>
        <taxon>Stramenopiles</taxon>
        <taxon>Ochrophyta</taxon>
        <taxon>Bacillariophyta</taxon>
        <taxon>Coscinodiscophyceae</taxon>
        <taxon>Thalassiosirophycidae</taxon>
        <taxon>Thalassiosirales</taxon>
        <taxon>Thalassiosiraceae</taxon>
        <taxon>Thalassiosira</taxon>
    </lineage>
</organism>
<sequence length="302" mass="33928">MTDRPTNRPNNELRQTERDDDEMRERRPRRRLRTSTNTPSAANLRPPPERGKWASGRIAIEARPGGLGTDRFIAADPCLSDPIHPSTRLISACLLALLCQAFGFQSLIPSFQKLNTAALENKLLEAIDASGRLENSDEISSLVKELESAKSISRPAIADEVYGRWRLLQTTNADTASPIQRKAVDTTKFDIFQDIVFSEDGKLLVRQIVKFSDRSELAVDALASTSAYPLEELTDREGDGKILGLNILGVSFVGDEAQEDQRRPDSRIRFVFDEGNFKFGDLKIPYPHAETRERLFILQKED</sequence>
<gene>
    <name evidence="5" type="ORF">THAOC_32343</name>
</gene>
<name>K0R9D8_THAOC</name>
<feature type="domain" description="Plastid lipid-associated protein/fibrillin conserved" evidence="4">
    <location>
        <begin position="132"/>
        <end position="210"/>
    </location>
</feature>
<dbReference type="PANTHER" id="PTHR31906">
    <property type="entry name" value="PLASTID-LIPID-ASSOCIATED PROTEIN 4, CHLOROPLASTIC-RELATED"/>
    <property type="match status" value="1"/>
</dbReference>
<dbReference type="AlphaFoldDB" id="K0R9D8"/>
<evidence type="ECO:0000259" key="4">
    <source>
        <dbReference type="Pfam" id="PF04755"/>
    </source>
</evidence>
<accession>K0R9D8</accession>
<protein>
    <recommendedName>
        <fullName evidence="4">Plastid lipid-associated protein/fibrillin conserved domain-containing protein</fullName>
    </recommendedName>
</protein>
<evidence type="ECO:0000313" key="6">
    <source>
        <dbReference type="Proteomes" id="UP000266841"/>
    </source>
</evidence>
<feature type="region of interest" description="Disordered" evidence="3">
    <location>
        <begin position="1"/>
        <end position="56"/>
    </location>
</feature>
<dbReference type="Pfam" id="PF04755">
    <property type="entry name" value="PAP_fibrillin"/>
    <property type="match status" value="1"/>
</dbReference>
<reference evidence="5 6" key="1">
    <citation type="journal article" date="2012" name="Genome Biol.">
        <title>Genome and low-iron response of an oceanic diatom adapted to chronic iron limitation.</title>
        <authorList>
            <person name="Lommer M."/>
            <person name="Specht M."/>
            <person name="Roy A.S."/>
            <person name="Kraemer L."/>
            <person name="Andreson R."/>
            <person name="Gutowska M.A."/>
            <person name="Wolf J."/>
            <person name="Bergner S.V."/>
            <person name="Schilhabel M.B."/>
            <person name="Klostermeier U.C."/>
            <person name="Beiko R.G."/>
            <person name="Rosenstiel P."/>
            <person name="Hippler M."/>
            <person name="Laroche J."/>
        </authorList>
    </citation>
    <scope>NUCLEOTIDE SEQUENCE [LARGE SCALE GENOMIC DNA]</scope>
    <source>
        <strain evidence="5 6">CCMP1005</strain>
    </source>
</reference>
<dbReference type="InterPro" id="IPR039633">
    <property type="entry name" value="PAP"/>
</dbReference>
<dbReference type="eggNOG" id="ENOG502RRBW">
    <property type="taxonomic scope" value="Eukaryota"/>
</dbReference>
<keyword evidence="6" id="KW-1185">Reference proteome</keyword>
<dbReference type="Proteomes" id="UP000266841">
    <property type="component" value="Unassembled WGS sequence"/>
</dbReference>
<dbReference type="EMBL" id="AGNL01045382">
    <property type="protein sequence ID" value="EJK48829.1"/>
    <property type="molecule type" value="Genomic_DNA"/>
</dbReference>
<comment type="caution">
    <text evidence="5">The sequence shown here is derived from an EMBL/GenBank/DDBJ whole genome shotgun (WGS) entry which is preliminary data.</text>
</comment>
<evidence type="ECO:0000256" key="3">
    <source>
        <dbReference type="SAM" id="MobiDB-lite"/>
    </source>
</evidence>
<proteinExistence type="predicted"/>
<dbReference type="InterPro" id="IPR006843">
    <property type="entry name" value="PAP/fibrillin_dom"/>
</dbReference>
<dbReference type="GO" id="GO:0009536">
    <property type="term" value="C:plastid"/>
    <property type="evidence" value="ECO:0007669"/>
    <property type="project" value="UniProtKB-SubCell"/>
</dbReference>